<dbReference type="RefSeq" id="WP_148086284.1">
    <property type="nucleotide sequence ID" value="NZ_RJKE01000001.1"/>
</dbReference>
<evidence type="ECO:0000313" key="2">
    <source>
        <dbReference type="Proteomes" id="UP000272400"/>
    </source>
</evidence>
<dbReference type="OrthoDB" id="3533852at2"/>
<sequence>MKRTGLLATVAACAGAIVVTGVVAYSGREPDLVVRPSAPVVQQVAPAVNFFERLTHESVDAELTAAGVARRSSGACTDRTRRGCTSYEGLRRGTLDGLLRFVRESGCPVTVSGGTELGHQKMMYGHENGYKVDIMPTDCVDSHIYRTMTKVGSRKDSSPMYRGLRTGELYVDERRDHWDIFYGPEWCAEKMVRLRRGHCE</sequence>
<reference evidence="1 2" key="1">
    <citation type="submission" date="2018-11" db="EMBL/GenBank/DDBJ databases">
        <title>Sequencing the genomes of 1000 actinobacteria strains.</title>
        <authorList>
            <person name="Klenk H.-P."/>
        </authorList>
    </citation>
    <scope>NUCLEOTIDE SEQUENCE [LARGE SCALE GENOMIC DNA]</scope>
    <source>
        <strain evidence="1 2">DSM 44254</strain>
    </source>
</reference>
<dbReference type="EMBL" id="RJKE01000001">
    <property type="protein sequence ID" value="ROO90871.1"/>
    <property type="molecule type" value="Genomic_DNA"/>
</dbReference>
<evidence type="ECO:0000313" key="1">
    <source>
        <dbReference type="EMBL" id="ROO90871.1"/>
    </source>
</evidence>
<gene>
    <name evidence="1" type="ORF">EDD29_8612</name>
</gene>
<name>A0A3N1DBH4_9ACTN</name>
<proteinExistence type="predicted"/>
<dbReference type="Proteomes" id="UP000272400">
    <property type="component" value="Unassembled WGS sequence"/>
</dbReference>
<accession>A0A3N1DBH4</accession>
<dbReference type="AlphaFoldDB" id="A0A3N1DBH4"/>
<comment type="caution">
    <text evidence="1">The sequence shown here is derived from an EMBL/GenBank/DDBJ whole genome shotgun (WGS) entry which is preliminary data.</text>
</comment>
<organism evidence="1 2">
    <name type="scientific">Actinocorallia herbida</name>
    <dbReference type="NCBI Taxonomy" id="58109"/>
    <lineage>
        <taxon>Bacteria</taxon>
        <taxon>Bacillati</taxon>
        <taxon>Actinomycetota</taxon>
        <taxon>Actinomycetes</taxon>
        <taxon>Streptosporangiales</taxon>
        <taxon>Thermomonosporaceae</taxon>
        <taxon>Actinocorallia</taxon>
    </lineage>
</organism>
<keyword evidence="2" id="KW-1185">Reference proteome</keyword>
<protein>
    <submittedName>
        <fullName evidence="1">Uncharacterized protein</fullName>
    </submittedName>
</protein>